<dbReference type="InterPro" id="IPR025086">
    <property type="entry name" value="SDE2/SF3A3_SAP"/>
</dbReference>
<dbReference type="EMBL" id="CALNXK010000001">
    <property type="protein sequence ID" value="CAH3032269.1"/>
    <property type="molecule type" value="Genomic_DNA"/>
</dbReference>
<dbReference type="Pfam" id="PF16837">
    <property type="entry name" value="SF3A3"/>
    <property type="match status" value="1"/>
</dbReference>
<dbReference type="Pfam" id="PF12108">
    <property type="entry name" value="SF3a60_bindingd"/>
    <property type="match status" value="1"/>
</dbReference>
<feature type="domain" description="Matrin-type" evidence="11">
    <location>
        <begin position="425"/>
        <end position="456"/>
    </location>
</feature>
<gene>
    <name evidence="12" type="ORF">PLOB_00000338</name>
</gene>
<keyword evidence="4" id="KW-0507">mRNA processing</keyword>
<evidence type="ECO:0000256" key="8">
    <source>
        <dbReference type="ARBA" id="ARBA00023187"/>
    </source>
</evidence>
<dbReference type="Proteomes" id="UP001159405">
    <property type="component" value="Unassembled WGS sequence"/>
</dbReference>
<dbReference type="PANTHER" id="PTHR12786">
    <property type="entry name" value="SPLICING FACTOR SF3A-RELATED"/>
    <property type="match status" value="1"/>
</dbReference>
<protein>
    <recommendedName>
        <fullName evidence="11">Matrin-type domain-containing protein</fullName>
    </recommendedName>
</protein>
<feature type="compositionally biased region" description="Basic and acidic residues" evidence="10">
    <location>
        <begin position="358"/>
        <end position="373"/>
    </location>
</feature>
<dbReference type="Pfam" id="PF11931">
    <property type="entry name" value="SF3a60_Prp9_C"/>
    <property type="match status" value="1"/>
</dbReference>
<comment type="subcellular location">
    <subcellularLocation>
        <location evidence="1">Nucleus</location>
    </subcellularLocation>
</comment>
<feature type="region of interest" description="Disordered" evidence="10">
    <location>
        <begin position="358"/>
        <end position="394"/>
    </location>
</feature>
<keyword evidence="13" id="KW-1185">Reference proteome</keyword>
<organism evidence="12 13">
    <name type="scientific">Porites lobata</name>
    <dbReference type="NCBI Taxonomy" id="104759"/>
    <lineage>
        <taxon>Eukaryota</taxon>
        <taxon>Metazoa</taxon>
        <taxon>Cnidaria</taxon>
        <taxon>Anthozoa</taxon>
        <taxon>Hexacorallia</taxon>
        <taxon>Scleractinia</taxon>
        <taxon>Fungiina</taxon>
        <taxon>Poritidae</taxon>
        <taxon>Porites</taxon>
    </lineage>
</organism>
<evidence type="ECO:0000256" key="1">
    <source>
        <dbReference type="ARBA" id="ARBA00004123"/>
    </source>
</evidence>
<evidence type="ECO:0000256" key="4">
    <source>
        <dbReference type="ARBA" id="ARBA00022664"/>
    </source>
</evidence>
<name>A0ABN8MMW6_9CNID</name>
<evidence type="ECO:0000256" key="5">
    <source>
        <dbReference type="ARBA" id="ARBA00022723"/>
    </source>
</evidence>
<evidence type="ECO:0000256" key="2">
    <source>
        <dbReference type="ARBA" id="ARBA00008776"/>
    </source>
</evidence>
<dbReference type="Pfam" id="PF13297">
    <property type="entry name" value="SDE2_2C"/>
    <property type="match status" value="1"/>
</dbReference>
<evidence type="ECO:0000256" key="3">
    <source>
        <dbReference type="ARBA" id="ARBA00022553"/>
    </source>
</evidence>
<dbReference type="PROSITE" id="PS50171">
    <property type="entry name" value="ZF_MATRIN"/>
    <property type="match status" value="1"/>
</dbReference>
<evidence type="ECO:0000256" key="10">
    <source>
        <dbReference type="SAM" id="MobiDB-lite"/>
    </source>
</evidence>
<reference evidence="12 13" key="1">
    <citation type="submission" date="2022-05" db="EMBL/GenBank/DDBJ databases">
        <authorList>
            <consortium name="Genoscope - CEA"/>
            <person name="William W."/>
        </authorList>
    </citation>
    <scope>NUCLEOTIDE SEQUENCE [LARGE SCALE GENOMIC DNA]</scope>
</reference>
<keyword evidence="8" id="KW-0508">mRNA splicing</keyword>
<sequence>METLLEQQRRIHEERERLEKAMAEEVLHKKQSGKEQINADHQVKILLERSASVADTLANLYEDKDGLRKEEVAALSGPNEFAEFYSRLRSLKDYHRKFPNEVYFAAFIISRVLCWGELGMYVAEPMQMEFVRLKEVRENPPEEMQNFVEFTDEEGYGKYLDLHEVYDKFLNLRGVERIDYLTYLETFDRLFDIAKEKKNPEYRRYIEALLDYLYDYTQRVLPLYDLEGELDKVMAEFDEQWNKGTFPGWMKDASSALAHSGAHLDLSAFSSPEELASLGLDRLKQALQALGLKCGGTLEDRAQRLFSTKGVPLDQLDPSLFAKARAGKGRDNVQKQKEIGALEAQIYHLTEILGEQRQATRENVERKQARTSDELEEEEEHEEGHESDSDDEETVLYNPKNLPLGWDGKPIPYWLYKLHGLNISYNCEICGNFTYRGPKAFQRHFAEWRHAHGMRCLGIPNTAHFANVTLIEDAVALWHKLKAVKAKERWLPEQEAKYEDSLGNVVNKRTFEDLSRQGLL</sequence>
<keyword evidence="9" id="KW-0539">Nucleus</keyword>
<keyword evidence="6" id="KW-0863">Zinc-finger</keyword>
<keyword evidence="7" id="KW-0862">Zinc</keyword>
<keyword evidence="3" id="KW-0597">Phosphoprotein</keyword>
<comment type="similarity">
    <text evidence="2">Belongs to the SF3A3 family.</text>
</comment>
<evidence type="ECO:0000313" key="12">
    <source>
        <dbReference type="EMBL" id="CAH3032269.1"/>
    </source>
</evidence>
<evidence type="ECO:0000256" key="6">
    <source>
        <dbReference type="ARBA" id="ARBA00022771"/>
    </source>
</evidence>
<evidence type="ECO:0000256" key="9">
    <source>
        <dbReference type="ARBA" id="ARBA00023242"/>
    </source>
</evidence>
<keyword evidence="5" id="KW-0479">Metal-binding</keyword>
<dbReference type="InterPro" id="IPR024598">
    <property type="entry name" value="SF3a60/Prp9_C"/>
</dbReference>
<evidence type="ECO:0000259" key="11">
    <source>
        <dbReference type="PROSITE" id="PS50171"/>
    </source>
</evidence>
<evidence type="ECO:0000313" key="13">
    <source>
        <dbReference type="Proteomes" id="UP001159405"/>
    </source>
</evidence>
<dbReference type="PANTHER" id="PTHR12786:SF2">
    <property type="entry name" value="SPLICING FACTOR 3A SUBUNIT 3"/>
    <property type="match status" value="1"/>
</dbReference>
<comment type="caution">
    <text evidence="12">The sequence shown here is derived from an EMBL/GenBank/DDBJ whole genome shotgun (WGS) entry which is preliminary data.</text>
</comment>
<dbReference type="InterPro" id="IPR031774">
    <property type="entry name" value="SF3A3_dom"/>
</dbReference>
<dbReference type="InterPro" id="IPR051421">
    <property type="entry name" value="RNA_Proc_DNA_Dmg_Regulator"/>
</dbReference>
<accession>A0ABN8MMW6</accession>
<proteinExistence type="inferred from homology"/>
<dbReference type="InterPro" id="IPR000690">
    <property type="entry name" value="Matrin/U1-C_Znf_C2H2"/>
</dbReference>
<evidence type="ECO:0000256" key="7">
    <source>
        <dbReference type="ARBA" id="ARBA00022833"/>
    </source>
</evidence>
<dbReference type="InterPro" id="IPR021966">
    <property type="entry name" value="SF3a60_bindingd"/>
</dbReference>